<dbReference type="AlphaFoldDB" id="A0A6N3F3H6"/>
<evidence type="ECO:0000313" key="1">
    <source>
        <dbReference type="EMBL" id="VYU46511.1"/>
    </source>
</evidence>
<dbReference type="EMBL" id="CACRUE010000039">
    <property type="protein sequence ID" value="VYU46511.1"/>
    <property type="molecule type" value="Genomic_DNA"/>
</dbReference>
<gene>
    <name evidence="1" type="ORF">IBLFYP30_02788</name>
</gene>
<accession>A0A6N3F3H6</accession>
<sequence>MREIELLRECRDLLEEVDRLISQIGSFEMDKTEFHVDEKEQLLVITINNSEGDVFTYKNAYEFLYEYMLNMHSDNIQYLREQYEDMFDDMDVNDWIMKRGYIEYINLRIRKIYFRLQEISEM</sequence>
<dbReference type="RefSeq" id="WP_024037384.1">
    <property type="nucleotide sequence ID" value="NZ_CACRUE010000039.1"/>
</dbReference>
<proteinExistence type="predicted"/>
<organism evidence="1">
    <name type="scientific">Intestinibacter bartlettii</name>
    <dbReference type="NCBI Taxonomy" id="261299"/>
    <lineage>
        <taxon>Bacteria</taxon>
        <taxon>Bacillati</taxon>
        <taxon>Bacillota</taxon>
        <taxon>Clostridia</taxon>
        <taxon>Peptostreptococcales</taxon>
        <taxon>Peptostreptococcaceae</taxon>
        <taxon>Intestinibacter</taxon>
    </lineage>
</organism>
<protein>
    <submittedName>
        <fullName evidence="1">Uncharacterized protein</fullName>
    </submittedName>
</protein>
<name>A0A6N3F3H6_9FIRM</name>
<reference evidence="1" key="1">
    <citation type="submission" date="2019-11" db="EMBL/GenBank/DDBJ databases">
        <authorList>
            <person name="Feng L."/>
        </authorList>
    </citation>
    <scope>NUCLEOTIDE SEQUENCE</scope>
    <source>
        <strain evidence="1">IbartlettiiLFYP30</strain>
    </source>
</reference>